<gene>
    <name evidence="7" type="ORF">DERYTH_LOCUS27691</name>
</gene>
<dbReference type="PANTHER" id="PTHR10459">
    <property type="entry name" value="DNA LIGASE"/>
    <property type="match status" value="1"/>
</dbReference>
<evidence type="ECO:0000256" key="5">
    <source>
        <dbReference type="RuleBase" id="RU362114"/>
    </source>
</evidence>
<comment type="catalytic activity">
    <reaction evidence="4">
        <text>NAD(+) + (ADP-D-ribosyl)n-acceptor = nicotinamide + (ADP-D-ribosyl)n+1-acceptor + H(+).</text>
        <dbReference type="EC" id="2.4.2.30"/>
    </reaction>
</comment>
<keyword evidence="8" id="KW-1185">Reference proteome</keyword>
<name>A0A9N9PIT9_9GLOM</name>
<dbReference type="Gene3D" id="3.90.228.10">
    <property type="match status" value="1"/>
</dbReference>
<dbReference type="InterPro" id="IPR012317">
    <property type="entry name" value="Poly(ADP-ribose)pol_cat_dom"/>
</dbReference>
<keyword evidence="2 5" id="KW-0808">Transferase</keyword>
<evidence type="ECO:0000256" key="3">
    <source>
        <dbReference type="ARBA" id="ARBA00023027"/>
    </source>
</evidence>
<keyword evidence="1 5" id="KW-0328">Glycosyltransferase</keyword>
<dbReference type="SUPFAM" id="SSF56399">
    <property type="entry name" value="ADP-ribosylation"/>
    <property type="match status" value="1"/>
</dbReference>
<evidence type="ECO:0000313" key="8">
    <source>
        <dbReference type="Proteomes" id="UP000789405"/>
    </source>
</evidence>
<dbReference type="OrthoDB" id="2017365at2759"/>
<dbReference type="GO" id="GO:0006302">
    <property type="term" value="P:double-strand break repair"/>
    <property type="evidence" value="ECO:0007669"/>
    <property type="project" value="TreeGrafter"/>
</dbReference>
<organism evidence="7 8">
    <name type="scientific">Dentiscutata erythropus</name>
    <dbReference type="NCBI Taxonomy" id="1348616"/>
    <lineage>
        <taxon>Eukaryota</taxon>
        <taxon>Fungi</taxon>
        <taxon>Fungi incertae sedis</taxon>
        <taxon>Mucoromycota</taxon>
        <taxon>Glomeromycotina</taxon>
        <taxon>Glomeromycetes</taxon>
        <taxon>Diversisporales</taxon>
        <taxon>Gigasporaceae</taxon>
        <taxon>Dentiscutata</taxon>
    </lineage>
</organism>
<dbReference type="GO" id="GO:1990404">
    <property type="term" value="F:NAD+-protein mono-ADP-ribosyltransferase activity"/>
    <property type="evidence" value="ECO:0007669"/>
    <property type="project" value="TreeGrafter"/>
</dbReference>
<keyword evidence="3 5" id="KW-0520">NAD</keyword>
<evidence type="ECO:0000259" key="6">
    <source>
        <dbReference type="PROSITE" id="PS51059"/>
    </source>
</evidence>
<protein>
    <recommendedName>
        <fullName evidence="5">Poly [ADP-ribose] polymerase</fullName>
        <shortName evidence="5">PARP</shortName>
        <ecNumber evidence="5">2.4.2.-</ecNumber>
    </recommendedName>
</protein>
<proteinExistence type="predicted"/>
<evidence type="ECO:0000256" key="4">
    <source>
        <dbReference type="ARBA" id="ARBA00033987"/>
    </source>
</evidence>
<comment type="caution">
    <text evidence="7">The sequence shown here is derived from an EMBL/GenBank/DDBJ whole genome shotgun (WGS) entry which is preliminary data.</text>
</comment>
<feature type="non-terminal residue" evidence="7">
    <location>
        <position position="83"/>
    </location>
</feature>
<dbReference type="GO" id="GO:0005730">
    <property type="term" value="C:nucleolus"/>
    <property type="evidence" value="ECO:0007669"/>
    <property type="project" value="TreeGrafter"/>
</dbReference>
<accession>A0A9N9PIT9</accession>
<feature type="non-terminal residue" evidence="7">
    <location>
        <position position="1"/>
    </location>
</feature>
<sequence>CGDMLELVSSDYYAGDRVKKEGKHCTKGMGRIVPDPKGYVTLKNGTIVPCGKGKEMNDTTKYLGYNEYIVYDVNQISQKYLLK</sequence>
<dbReference type="GO" id="GO:0070212">
    <property type="term" value="P:protein poly-ADP-ribosylation"/>
    <property type="evidence" value="ECO:0007669"/>
    <property type="project" value="TreeGrafter"/>
</dbReference>
<dbReference type="PANTHER" id="PTHR10459:SF60">
    <property type="entry name" value="POLY [ADP-RIBOSE] POLYMERASE 2"/>
    <property type="match status" value="1"/>
</dbReference>
<dbReference type="EC" id="2.4.2.-" evidence="5"/>
<evidence type="ECO:0000256" key="1">
    <source>
        <dbReference type="ARBA" id="ARBA00022676"/>
    </source>
</evidence>
<dbReference type="PROSITE" id="PS51059">
    <property type="entry name" value="PARP_CATALYTIC"/>
    <property type="match status" value="1"/>
</dbReference>
<evidence type="ECO:0000313" key="7">
    <source>
        <dbReference type="EMBL" id="CAG8824391.1"/>
    </source>
</evidence>
<feature type="domain" description="PARP catalytic" evidence="6">
    <location>
        <begin position="1"/>
        <end position="83"/>
    </location>
</feature>
<evidence type="ECO:0000256" key="2">
    <source>
        <dbReference type="ARBA" id="ARBA00022679"/>
    </source>
</evidence>
<dbReference type="EMBL" id="CAJVPY010064773">
    <property type="protein sequence ID" value="CAG8824391.1"/>
    <property type="molecule type" value="Genomic_DNA"/>
</dbReference>
<reference evidence="7" key="1">
    <citation type="submission" date="2021-06" db="EMBL/GenBank/DDBJ databases">
        <authorList>
            <person name="Kallberg Y."/>
            <person name="Tangrot J."/>
            <person name="Rosling A."/>
        </authorList>
    </citation>
    <scope>NUCLEOTIDE SEQUENCE</scope>
    <source>
        <strain evidence="7">MA453B</strain>
    </source>
</reference>
<dbReference type="Pfam" id="PF00644">
    <property type="entry name" value="PARP"/>
    <property type="match status" value="1"/>
</dbReference>
<dbReference type="Proteomes" id="UP000789405">
    <property type="component" value="Unassembled WGS sequence"/>
</dbReference>
<dbReference type="InterPro" id="IPR050800">
    <property type="entry name" value="ARTD/PARP"/>
</dbReference>
<dbReference type="GO" id="GO:0003950">
    <property type="term" value="F:NAD+ poly-ADP-ribosyltransferase activity"/>
    <property type="evidence" value="ECO:0007669"/>
    <property type="project" value="UniProtKB-UniRule"/>
</dbReference>
<dbReference type="AlphaFoldDB" id="A0A9N9PIT9"/>